<comment type="caution">
    <text evidence="2">The sequence shown here is derived from an EMBL/GenBank/DDBJ whole genome shotgun (WGS) entry which is preliminary data.</text>
</comment>
<dbReference type="InterPro" id="IPR036116">
    <property type="entry name" value="FN3_sf"/>
</dbReference>
<dbReference type="CDD" id="cd00063">
    <property type="entry name" value="FN3"/>
    <property type="match status" value="1"/>
</dbReference>
<evidence type="ECO:0000313" key="3">
    <source>
        <dbReference type="Proteomes" id="UP000316079"/>
    </source>
</evidence>
<accession>A0A553QJT0</accession>
<dbReference type="AlphaFoldDB" id="A0A553QJT0"/>
<sequence length="289" mass="30283">MKTPCVPQNVTVDPVCDSNGVVASWSPSLVAEWFSLMATAGDGDVRTCRSSTNNCTLSHLNCGQIYNLSITASAGNCTSQASQQLSFHTAVPCEPQNMTVEVQCDTRTANISWLQSKGSLKYFTSAQTPKGDTLHCDTTGTSCSISGLTCGMLYNFTTQSSDGTCNSSYSVPIQKGAAPCPGLNVISSGNNSTSTDDLNVPELKSVHASGRSLLVEWTPVVGAQAYTLILTQDTPSPPVVNTLTLYQTNQATVSELSEGTVYCVSVAARDGSQQSAYSRPLCATTGLAG</sequence>
<dbReference type="PANTHER" id="PTHR47135:SF3">
    <property type="entry name" value="FIBRONECTIN TYPE-III DOMAIN-CONTAINING PROTEIN"/>
    <property type="match status" value="1"/>
</dbReference>
<dbReference type="Pfam" id="PF09294">
    <property type="entry name" value="Interfer-bind"/>
    <property type="match status" value="1"/>
</dbReference>
<dbReference type="Gene3D" id="2.60.40.10">
    <property type="entry name" value="Immunoglobulins"/>
    <property type="match status" value="3"/>
</dbReference>
<evidence type="ECO:0000313" key="2">
    <source>
        <dbReference type="EMBL" id="TRY90205.1"/>
    </source>
</evidence>
<dbReference type="PROSITE" id="PS50853">
    <property type="entry name" value="FN3"/>
    <property type="match status" value="2"/>
</dbReference>
<dbReference type="OrthoDB" id="8912236at2759"/>
<protein>
    <recommendedName>
        <fullName evidence="1">Fibronectin type-III domain-containing protein</fullName>
    </recommendedName>
</protein>
<dbReference type="InterPro" id="IPR003961">
    <property type="entry name" value="FN3_dom"/>
</dbReference>
<feature type="domain" description="Fibronectin type-III" evidence="1">
    <location>
        <begin position="6"/>
        <end position="92"/>
    </location>
</feature>
<gene>
    <name evidence="2" type="ORF">DNTS_026923</name>
</gene>
<reference evidence="2 3" key="1">
    <citation type="journal article" date="2019" name="Sci. Data">
        <title>Hybrid genome assembly and annotation of Danionella translucida.</title>
        <authorList>
            <person name="Kadobianskyi M."/>
            <person name="Schulze L."/>
            <person name="Schuelke M."/>
            <person name="Judkewitz B."/>
        </authorList>
    </citation>
    <scope>NUCLEOTIDE SEQUENCE [LARGE SCALE GENOMIC DNA]</scope>
    <source>
        <strain evidence="2 3">Bolton</strain>
    </source>
</reference>
<evidence type="ECO:0000259" key="1">
    <source>
        <dbReference type="PROSITE" id="PS50853"/>
    </source>
</evidence>
<feature type="domain" description="Fibronectin type-III" evidence="1">
    <location>
        <begin position="200"/>
        <end position="288"/>
    </location>
</feature>
<dbReference type="InterPro" id="IPR015373">
    <property type="entry name" value="Interferon/interleukin_rcp_dom"/>
</dbReference>
<keyword evidence="3" id="KW-1185">Reference proteome</keyword>
<dbReference type="Proteomes" id="UP000316079">
    <property type="component" value="Unassembled WGS sequence"/>
</dbReference>
<name>A0A553QJT0_9TELE</name>
<dbReference type="EMBL" id="SRMA01025871">
    <property type="protein sequence ID" value="TRY90205.1"/>
    <property type="molecule type" value="Genomic_DNA"/>
</dbReference>
<dbReference type="SUPFAM" id="SSF49265">
    <property type="entry name" value="Fibronectin type III"/>
    <property type="match status" value="2"/>
</dbReference>
<organism evidence="2 3">
    <name type="scientific">Danionella cerebrum</name>
    <dbReference type="NCBI Taxonomy" id="2873325"/>
    <lineage>
        <taxon>Eukaryota</taxon>
        <taxon>Metazoa</taxon>
        <taxon>Chordata</taxon>
        <taxon>Craniata</taxon>
        <taxon>Vertebrata</taxon>
        <taxon>Euteleostomi</taxon>
        <taxon>Actinopterygii</taxon>
        <taxon>Neopterygii</taxon>
        <taxon>Teleostei</taxon>
        <taxon>Ostariophysi</taxon>
        <taxon>Cypriniformes</taxon>
        <taxon>Danionidae</taxon>
        <taxon>Danioninae</taxon>
        <taxon>Danionella</taxon>
    </lineage>
</organism>
<proteinExistence type="predicted"/>
<dbReference type="SMART" id="SM00060">
    <property type="entry name" value="FN3"/>
    <property type="match status" value="3"/>
</dbReference>
<dbReference type="InterPro" id="IPR013783">
    <property type="entry name" value="Ig-like_fold"/>
</dbReference>
<dbReference type="PANTHER" id="PTHR47135">
    <property type="entry name" value="FIBRONECTIN TYPE III DOMAIN-CONTAINING PROTEIN 7"/>
    <property type="match status" value="1"/>
</dbReference>